<protein>
    <submittedName>
        <fullName evidence="8">Copper transport protein</fullName>
    </submittedName>
</protein>
<dbReference type="GO" id="GO:0005886">
    <property type="term" value="C:plasma membrane"/>
    <property type="evidence" value="ECO:0007669"/>
    <property type="project" value="UniProtKB-SubCell"/>
</dbReference>
<dbReference type="RefSeq" id="WP_068739624.1">
    <property type="nucleotide sequence ID" value="NZ_CBDRGN010000009.1"/>
</dbReference>
<organism evidence="8 9">
    <name type="scientific">Tsukamurella tyrosinosolvens</name>
    <dbReference type="NCBI Taxonomy" id="57704"/>
    <lineage>
        <taxon>Bacteria</taxon>
        <taxon>Bacillati</taxon>
        <taxon>Actinomycetota</taxon>
        <taxon>Actinomycetes</taxon>
        <taxon>Mycobacteriales</taxon>
        <taxon>Tsukamurellaceae</taxon>
        <taxon>Tsukamurella</taxon>
    </lineage>
</organism>
<dbReference type="GO" id="GO:0006825">
    <property type="term" value="P:copper ion transport"/>
    <property type="evidence" value="ECO:0007669"/>
    <property type="project" value="InterPro"/>
</dbReference>
<dbReference type="Pfam" id="PF05425">
    <property type="entry name" value="CopD"/>
    <property type="match status" value="1"/>
</dbReference>
<keyword evidence="3 6" id="KW-0812">Transmembrane</keyword>
<evidence type="ECO:0000256" key="1">
    <source>
        <dbReference type="ARBA" id="ARBA00004651"/>
    </source>
</evidence>
<dbReference type="Proteomes" id="UP000182241">
    <property type="component" value="Unassembled WGS sequence"/>
</dbReference>
<feature type="transmembrane region" description="Helical" evidence="6">
    <location>
        <begin position="347"/>
        <end position="365"/>
    </location>
</feature>
<comment type="subcellular location">
    <subcellularLocation>
        <location evidence="1">Cell membrane</location>
        <topology evidence="1">Multi-pass membrane protein</topology>
    </subcellularLocation>
</comment>
<feature type="transmembrane region" description="Helical" evidence="6">
    <location>
        <begin position="24"/>
        <end position="45"/>
    </location>
</feature>
<dbReference type="InterPro" id="IPR032694">
    <property type="entry name" value="CopC/D"/>
</dbReference>
<feature type="transmembrane region" description="Helical" evidence="6">
    <location>
        <begin position="222"/>
        <end position="240"/>
    </location>
</feature>
<feature type="transmembrane region" description="Helical" evidence="6">
    <location>
        <begin position="308"/>
        <end position="327"/>
    </location>
</feature>
<name>A0A1H4YQ65_TSUTY</name>
<evidence type="ECO:0000259" key="7">
    <source>
        <dbReference type="Pfam" id="PF05425"/>
    </source>
</evidence>
<dbReference type="InterPro" id="IPR008457">
    <property type="entry name" value="Cu-R_CopD_dom"/>
</dbReference>
<accession>A0A1H4YQ65</accession>
<evidence type="ECO:0000313" key="9">
    <source>
        <dbReference type="Proteomes" id="UP000182241"/>
    </source>
</evidence>
<feature type="transmembrane region" description="Helical" evidence="6">
    <location>
        <begin position="57"/>
        <end position="77"/>
    </location>
</feature>
<evidence type="ECO:0000256" key="2">
    <source>
        <dbReference type="ARBA" id="ARBA00022475"/>
    </source>
</evidence>
<dbReference type="AlphaFoldDB" id="A0A1H4YQ65"/>
<dbReference type="PANTHER" id="PTHR34820">
    <property type="entry name" value="INNER MEMBRANE PROTEIN YEBZ"/>
    <property type="match status" value="1"/>
</dbReference>
<feature type="transmembrane region" description="Helical" evidence="6">
    <location>
        <begin position="111"/>
        <end position="136"/>
    </location>
</feature>
<proteinExistence type="predicted"/>
<dbReference type="PANTHER" id="PTHR34820:SF4">
    <property type="entry name" value="INNER MEMBRANE PROTEIN YEBZ"/>
    <property type="match status" value="1"/>
</dbReference>
<keyword evidence="2" id="KW-1003">Cell membrane</keyword>
<feature type="transmembrane region" description="Helical" evidence="6">
    <location>
        <begin position="143"/>
        <end position="161"/>
    </location>
</feature>
<reference evidence="9" key="1">
    <citation type="submission" date="2016-10" db="EMBL/GenBank/DDBJ databases">
        <authorList>
            <person name="Varghese N."/>
            <person name="Submissions S."/>
        </authorList>
    </citation>
    <scope>NUCLEOTIDE SEQUENCE [LARGE SCALE GENOMIC DNA]</scope>
    <source>
        <strain evidence="9">DSM 44234</strain>
    </source>
</reference>
<keyword evidence="9" id="KW-1185">Reference proteome</keyword>
<evidence type="ECO:0000256" key="5">
    <source>
        <dbReference type="ARBA" id="ARBA00023136"/>
    </source>
</evidence>
<sequence length="381" mass="38951">MTSLTLHLAAAAPAAPPLWRILTQVGYFGALALAGGLFLAVAFLLPAAARGGAADRALRGLAPYVAAFTAVAAYAQYAGRIARSKLGVSFAESLSPANFGAYLDLPREKGAWISAAAMATVQLGLFALAVVLLVVVWRLRGRVAAPVAGAGFAVVMLAASAPSLTTAVVGMDAAANRVLKLAHILACVVWLGGLFVLAAAGLRARRSGADGAGAFERMWVRFSAWAMGAVIAVGVSGLWLTWVHVGSFAQFVTTPYGRYLLIKLVLVAGMVAAGVYNVRVLIPAIRRARLAGDEDTVVRLVLHHFPKVVAAEAVAGIGVLLVVPFLSGSARKQADGAAAGPFDWETFGIGALLVVLLIAACTAAVRLGADRPAAAAGAPAA</sequence>
<evidence type="ECO:0000256" key="4">
    <source>
        <dbReference type="ARBA" id="ARBA00022989"/>
    </source>
</evidence>
<evidence type="ECO:0000256" key="6">
    <source>
        <dbReference type="SAM" id="Phobius"/>
    </source>
</evidence>
<feature type="transmembrane region" description="Helical" evidence="6">
    <location>
        <begin position="260"/>
        <end position="282"/>
    </location>
</feature>
<dbReference type="STRING" id="57704.SAMN04489793_4268"/>
<keyword evidence="5 6" id="KW-0472">Membrane</keyword>
<evidence type="ECO:0000256" key="3">
    <source>
        <dbReference type="ARBA" id="ARBA00022692"/>
    </source>
</evidence>
<dbReference type="OrthoDB" id="3851286at2"/>
<dbReference type="EMBL" id="FNSA01000003">
    <property type="protein sequence ID" value="SED19943.1"/>
    <property type="molecule type" value="Genomic_DNA"/>
</dbReference>
<keyword evidence="4 6" id="KW-1133">Transmembrane helix</keyword>
<feature type="transmembrane region" description="Helical" evidence="6">
    <location>
        <begin position="181"/>
        <end position="202"/>
    </location>
</feature>
<evidence type="ECO:0000313" key="8">
    <source>
        <dbReference type="EMBL" id="SED19943.1"/>
    </source>
</evidence>
<feature type="domain" description="Copper resistance protein D" evidence="7">
    <location>
        <begin position="220"/>
        <end position="325"/>
    </location>
</feature>
<gene>
    <name evidence="8" type="ORF">SAMN04489793_4268</name>
</gene>